<dbReference type="EMBL" id="JAGGNH010000005">
    <property type="protein sequence ID" value="KAJ0972727.1"/>
    <property type="molecule type" value="Genomic_DNA"/>
</dbReference>
<proteinExistence type="predicted"/>
<dbReference type="AlphaFoldDB" id="A0A9D5CG95"/>
<reference evidence="1" key="1">
    <citation type="submission" date="2021-03" db="EMBL/GenBank/DDBJ databases">
        <authorList>
            <person name="Li Z."/>
            <person name="Yang C."/>
        </authorList>
    </citation>
    <scope>NUCLEOTIDE SEQUENCE</scope>
    <source>
        <strain evidence="1">Dzin_1.0</strain>
        <tissue evidence="1">Leaf</tissue>
    </source>
</reference>
<dbReference type="Proteomes" id="UP001085076">
    <property type="component" value="Miscellaneous, Linkage group lg05"/>
</dbReference>
<name>A0A9D5CG95_9LILI</name>
<accession>A0A9D5CG95</accession>
<reference evidence="1" key="2">
    <citation type="journal article" date="2022" name="Hortic Res">
        <title>The genome of Dioscorea zingiberensis sheds light on the biosynthesis, origin and evolution of the medicinally important diosgenin saponins.</title>
        <authorList>
            <person name="Li Y."/>
            <person name="Tan C."/>
            <person name="Li Z."/>
            <person name="Guo J."/>
            <person name="Li S."/>
            <person name="Chen X."/>
            <person name="Wang C."/>
            <person name="Dai X."/>
            <person name="Yang H."/>
            <person name="Song W."/>
            <person name="Hou L."/>
            <person name="Xu J."/>
            <person name="Tong Z."/>
            <person name="Xu A."/>
            <person name="Yuan X."/>
            <person name="Wang W."/>
            <person name="Yang Q."/>
            <person name="Chen L."/>
            <person name="Sun Z."/>
            <person name="Wang K."/>
            <person name="Pan B."/>
            <person name="Chen J."/>
            <person name="Bao Y."/>
            <person name="Liu F."/>
            <person name="Qi X."/>
            <person name="Gang D.R."/>
            <person name="Wen J."/>
            <person name="Li J."/>
        </authorList>
    </citation>
    <scope>NUCLEOTIDE SEQUENCE</scope>
    <source>
        <strain evidence="1">Dzin_1.0</strain>
    </source>
</reference>
<gene>
    <name evidence="1" type="ORF">J5N97_020686</name>
</gene>
<evidence type="ECO:0000313" key="1">
    <source>
        <dbReference type="EMBL" id="KAJ0972727.1"/>
    </source>
</evidence>
<organism evidence="1 2">
    <name type="scientific">Dioscorea zingiberensis</name>
    <dbReference type="NCBI Taxonomy" id="325984"/>
    <lineage>
        <taxon>Eukaryota</taxon>
        <taxon>Viridiplantae</taxon>
        <taxon>Streptophyta</taxon>
        <taxon>Embryophyta</taxon>
        <taxon>Tracheophyta</taxon>
        <taxon>Spermatophyta</taxon>
        <taxon>Magnoliopsida</taxon>
        <taxon>Liliopsida</taxon>
        <taxon>Dioscoreales</taxon>
        <taxon>Dioscoreaceae</taxon>
        <taxon>Dioscorea</taxon>
    </lineage>
</organism>
<protein>
    <submittedName>
        <fullName evidence="1">Uncharacterized protein</fullName>
    </submittedName>
</protein>
<comment type="caution">
    <text evidence="1">The sequence shown here is derived from an EMBL/GenBank/DDBJ whole genome shotgun (WGS) entry which is preliminary data.</text>
</comment>
<sequence length="126" mass="13739">MSDRSIFVDRGRGSRWQEAAILFSMVIRGERLGKWSFWWLGGEGATGGLLCSSFIVLQGSFDEDSTEICRAWKLGGDRPGSVASQRTEAAVRSGRVAGFIFKYIIYIPPSATSGFSDSATDLAWCG</sequence>
<keyword evidence="2" id="KW-1185">Reference proteome</keyword>
<evidence type="ECO:0000313" key="2">
    <source>
        <dbReference type="Proteomes" id="UP001085076"/>
    </source>
</evidence>